<proteinExistence type="predicted"/>
<keyword evidence="2" id="KW-1185">Reference proteome</keyword>
<accession>A0A127VAV8</accession>
<sequence length="238" mass="28346">MGRLPLEFKILRRIKEKLDKLMSDRGTPVEIRSNFLYDYIIRDEELKRVFTNRRVFNQFLRAQHDGGNLKQIIPNYRVDTSNHSHYQWHFYKDTSINAGQGKGIETVGSQLTFKDDELIVSASDGTLLRTHQERGIYEKLLKCNYLTIEYEFPVSIDGHKKYVDFRILNRMTQKIYFWEHFGMTNSDGYLKKMEEKLLWYKNNGFKTVEDGGNLIYTIYSDQNKLQRDTDNYINIIIK</sequence>
<dbReference type="EMBL" id="CP014504">
    <property type="protein sequence ID" value="AMP98138.1"/>
    <property type="molecule type" value="Genomic_DNA"/>
</dbReference>
<evidence type="ECO:0000313" key="1">
    <source>
        <dbReference type="EMBL" id="AMP98138.1"/>
    </source>
</evidence>
<dbReference type="Proteomes" id="UP000071561">
    <property type="component" value="Chromosome"/>
</dbReference>
<evidence type="ECO:0000313" key="2">
    <source>
        <dbReference type="Proteomes" id="UP000071561"/>
    </source>
</evidence>
<protein>
    <submittedName>
        <fullName evidence="1">Uncharacterized protein</fullName>
    </submittedName>
</protein>
<dbReference type="AlphaFoldDB" id="A0A127VAV8"/>
<dbReference type="OrthoDB" id="1426301at2"/>
<reference evidence="1 2" key="1">
    <citation type="submission" date="2016-03" db="EMBL/GenBank/DDBJ databases">
        <title>Complete genome sequence of Pedobacter cryoconitis PAMC 27485.</title>
        <authorList>
            <person name="Lee J."/>
            <person name="Kim O.-S."/>
        </authorList>
    </citation>
    <scope>NUCLEOTIDE SEQUENCE [LARGE SCALE GENOMIC DNA]</scope>
    <source>
        <strain evidence="1 2">PAMC 27485</strain>
    </source>
</reference>
<dbReference type="PATRIC" id="fig|188932.3.peg.1256"/>
<name>A0A127VAV8_9SPHI</name>
<organism evidence="1 2">
    <name type="scientific">Pedobacter cryoconitis</name>
    <dbReference type="NCBI Taxonomy" id="188932"/>
    <lineage>
        <taxon>Bacteria</taxon>
        <taxon>Pseudomonadati</taxon>
        <taxon>Bacteroidota</taxon>
        <taxon>Sphingobacteriia</taxon>
        <taxon>Sphingobacteriales</taxon>
        <taxon>Sphingobacteriaceae</taxon>
        <taxon>Pedobacter</taxon>
    </lineage>
</organism>
<dbReference type="RefSeq" id="WP_068397877.1">
    <property type="nucleotide sequence ID" value="NZ_CP014504.1"/>
</dbReference>
<dbReference type="KEGG" id="pcm:AY601_1214"/>
<gene>
    <name evidence="1" type="ORF">AY601_1214</name>
</gene>